<protein>
    <recommendedName>
        <fullName evidence="4">Lipoprotein</fullName>
    </recommendedName>
</protein>
<name>A0ABW4JIR4_9BACL</name>
<evidence type="ECO:0000313" key="3">
    <source>
        <dbReference type="Proteomes" id="UP001597079"/>
    </source>
</evidence>
<sequence>MKMWRLGVVMLTSLALVGCGQADYDSKRQAAIMEQMLPPGLADAPAKVNLPKWGVRNPHVHVRSKDGKVEIYSDDTGWSGHTINVYYVPAANVEYYNGDYAVHSTYALQRVATAHLRKNGSWLATWNLKGHELPDIFYLLVRTDVGQVTVEKMKADGQKVTVTGAGNPVA</sequence>
<dbReference type="Proteomes" id="UP001597079">
    <property type="component" value="Unassembled WGS sequence"/>
</dbReference>
<evidence type="ECO:0000313" key="2">
    <source>
        <dbReference type="EMBL" id="MFD1675085.1"/>
    </source>
</evidence>
<comment type="caution">
    <text evidence="2">The sequence shown here is derived from an EMBL/GenBank/DDBJ whole genome shotgun (WGS) entry which is preliminary data.</text>
</comment>
<proteinExistence type="predicted"/>
<evidence type="ECO:0000256" key="1">
    <source>
        <dbReference type="SAM" id="SignalP"/>
    </source>
</evidence>
<accession>A0ABW4JIR4</accession>
<organism evidence="2 3">
    <name type="scientific">Alicyclobacillus fodiniaquatilis</name>
    <dbReference type="NCBI Taxonomy" id="1661150"/>
    <lineage>
        <taxon>Bacteria</taxon>
        <taxon>Bacillati</taxon>
        <taxon>Bacillota</taxon>
        <taxon>Bacilli</taxon>
        <taxon>Bacillales</taxon>
        <taxon>Alicyclobacillaceae</taxon>
        <taxon>Alicyclobacillus</taxon>
    </lineage>
</organism>
<keyword evidence="3" id="KW-1185">Reference proteome</keyword>
<keyword evidence="1" id="KW-0732">Signal</keyword>
<feature type="chain" id="PRO_5047305437" description="Lipoprotein" evidence="1">
    <location>
        <begin position="23"/>
        <end position="170"/>
    </location>
</feature>
<evidence type="ECO:0008006" key="4">
    <source>
        <dbReference type="Google" id="ProtNLM"/>
    </source>
</evidence>
<reference evidence="3" key="1">
    <citation type="journal article" date="2019" name="Int. J. Syst. Evol. Microbiol.">
        <title>The Global Catalogue of Microorganisms (GCM) 10K type strain sequencing project: providing services to taxonomists for standard genome sequencing and annotation.</title>
        <authorList>
            <consortium name="The Broad Institute Genomics Platform"/>
            <consortium name="The Broad Institute Genome Sequencing Center for Infectious Disease"/>
            <person name="Wu L."/>
            <person name="Ma J."/>
        </authorList>
    </citation>
    <scope>NUCLEOTIDE SEQUENCE [LARGE SCALE GENOMIC DNA]</scope>
    <source>
        <strain evidence="3">CGMCC 1.12286</strain>
    </source>
</reference>
<gene>
    <name evidence="2" type="ORF">ACFSB2_10305</name>
</gene>
<dbReference type="EMBL" id="JBHUCX010000024">
    <property type="protein sequence ID" value="MFD1675085.1"/>
    <property type="molecule type" value="Genomic_DNA"/>
</dbReference>
<dbReference type="PROSITE" id="PS51257">
    <property type="entry name" value="PROKAR_LIPOPROTEIN"/>
    <property type="match status" value="1"/>
</dbReference>
<feature type="signal peptide" evidence="1">
    <location>
        <begin position="1"/>
        <end position="22"/>
    </location>
</feature>
<dbReference type="RefSeq" id="WP_377942945.1">
    <property type="nucleotide sequence ID" value="NZ_JBHUCX010000024.1"/>
</dbReference>